<keyword evidence="7" id="KW-1185">Reference proteome</keyword>
<evidence type="ECO:0000313" key="8">
    <source>
        <dbReference type="RefSeq" id="XP_054848610.1"/>
    </source>
</evidence>
<reference evidence="8" key="1">
    <citation type="submission" date="2025-08" db="UniProtKB">
        <authorList>
            <consortium name="RefSeq"/>
        </authorList>
    </citation>
    <scope>IDENTIFICATION</scope>
    <source>
        <tissue evidence="8">Blood</tissue>
    </source>
</reference>
<dbReference type="FunFam" id="2.40.50.40:FF:000004">
    <property type="entry name" value="C-X-C motif chemokine"/>
    <property type="match status" value="1"/>
</dbReference>
<comment type="subcellular location">
    <subcellularLocation>
        <location evidence="1">Secreted</location>
    </subcellularLocation>
</comment>
<feature type="chain" id="PRO_5041638369" evidence="5">
    <location>
        <begin position="26"/>
        <end position="102"/>
    </location>
</feature>
<protein>
    <submittedName>
        <fullName evidence="8">C-X-C motif chemokine 2-like</fullName>
    </submittedName>
</protein>
<evidence type="ECO:0000256" key="1">
    <source>
        <dbReference type="ARBA" id="ARBA00004613"/>
    </source>
</evidence>
<dbReference type="Proteomes" id="UP001190640">
    <property type="component" value="Chromosome 12"/>
</dbReference>
<dbReference type="GO" id="GO:0005615">
    <property type="term" value="C:extracellular space"/>
    <property type="evidence" value="ECO:0007669"/>
    <property type="project" value="UniProtKB-KW"/>
</dbReference>
<feature type="signal peptide" evidence="5">
    <location>
        <begin position="1"/>
        <end position="25"/>
    </location>
</feature>
<gene>
    <name evidence="8" type="primary">LOC129338419</name>
</gene>
<sequence length="102" mass="11363">MSLCRRVALTLLFALLAGSLLQSRAAPLTGELRCQCVELFSGRIPMKLFARINLYPPGPHCANTEVIATTTEGREVCLDPEAPWVKMAVKRILEKNKERNQP</sequence>
<evidence type="ECO:0000259" key="6">
    <source>
        <dbReference type="SMART" id="SM00199"/>
    </source>
</evidence>
<keyword evidence="4" id="KW-0964">Secreted</keyword>
<keyword evidence="3" id="KW-0202">Cytokine</keyword>
<dbReference type="SMART" id="SM00199">
    <property type="entry name" value="SCY"/>
    <property type="match status" value="1"/>
</dbReference>
<accession>A0AA97K2I4</accession>
<feature type="domain" description="Chemokine interleukin-8-like" evidence="6">
    <location>
        <begin position="31"/>
        <end position="92"/>
    </location>
</feature>
<dbReference type="GO" id="GO:0006955">
    <property type="term" value="P:immune response"/>
    <property type="evidence" value="ECO:0007669"/>
    <property type="project" value="InterPro"/>
</dbReference>
<dbReference type="InterPro" id="IPR036048">
    <property type="entry name" value="Interleukin_8-like_sf"/>
</dbReference>
<evidence type="ECO:0000256" key="3">
    <source>
        <dbReference type="ARBA" id="ARBA00022514"/>
    </source>
</evidence>
<dbReference type="Pfam" id="PF00048">
    <property type="entry name" value="IL8"/>
    <property type="match status" value="1"/>
</dbReference>
<dbReference type="RefSeq" id="XP_054848610.1">
    <property type="nucleotide sequence ID" value="XM_054992635.1"/>
</dbReference>
<evidence type="ECO:0000313" key="7">
    <source>
        <dbReference type="Proteomes" id="UP001190640"/>
    </source>
</evidence>
<keyword evidence="5" id="KW-0732">Signal</keyword>
<dbReference type="KEGG" id="emc:129338419"/>
<dbReference type="SUPFAM" id="SSF54117">
    <property type="entry name" value="Interleukin 8-like chemokines"/>
    <property type="match status" value="1"/>
</dbReference>
<dbReference type="InterPro" id="IPR001089">
    <property type="entry name" value="Chemokine_CXC"/>
</dbReference>
<dbReference type="InterPro" id="IPR039809">
    <property type="entry name" value="Chemokine_b/g/d"/>
</dbReference>
<dbReference type="GO" id="GO:0006952">
    <property type="term" value="P:defense response"/>
    <property type="evidence" value="ECO:0007669"/>
    <property type="project" value="InterPro"/>
</dbReference>
<dbReference type="InterPro" id="IPR001811">
    <property type="entry name" value="Chemokine_IL8-like_dom"/>
</dbReference>
<comment type="similarity">
    <text evidence="2">Belongs to the intercrine alpha (chemokine CxC) family.</text>
</comment>
<organism evidence="7 8">
    <name type="scientific">Eublepharis macularius</name>
    <name type="common">Leopard gecko</name>
    <name type="synonym">Cyrtodactylus macularius</name>
    <dbReference type="NCBI Taxonomy" id="481883"/>
    <lineage>
        <taxon>Eukaryota</taxon>
        <taxon>Metazoa</taxon>
        <taxon>Chordata</taxon>
        <taxon>Craniata</taxon>
        <taxon>Vertebrata</taxon>
        <taxon>Euteleostomi</taxon>
        <taxon>Lepidosauria</taxon>
        <taxon>Squamata</taxon>
        <taxon>Bifurcata</taxon>
        <taxon>Gekkota</taxon>
        <taxon>Eublepharidae</taxon>
        <taxon>Eublepharinae</taxon>
        <taxon>Eublepharis</taxon>
    </lineage>
</organism>
<proteinExistence type="inferred from homology"/>
<dbReference type="CDD" id="cd00273">
    <property type="entry name" value="Chemokine_CXC"/>
    <property type="match status" value="1"/>
</dbReference>
<dbReference type="GO" id="GO:0008009">
    <property type="term" value="F:chemokine activity"/>
    <property type="evidence" value="ECO:0007669"/>
    <property type="project" value="InterPro"/>
</dbReference>
<dbReference type="InterPro" id="IPR033899">
    <property type="entry name" value="CXC_Chemokine_domain"/>
</dbReference>
<dbReference type="AlphaFoldDB" id="A0AA97K2I4"/>
<name>A0AA97K2I4_EUBMA</name>
<dbReference type="PRINTS" id="PR00436">
    <property type="entry name" value="INTERLEUKIN8"/>
</dbReference>
<dbReference type="PRINTS" id="PR00437">
    <property type="entry name" value="SMALLCYTKCXC"/>
</dbReference>
<dbReference type="PANTHER" id="PTHR12015">
    <property type="entry name" value="SMALL INDUCIBLE CYTOKINE A"/>
    <property type="match status" value="1"/>
</dbReference>
<dbReference type="GeneID" id="129338419"/>
<evidence type="ECO:0000256" key="2">
    <source>
        <dbReference type="ARBA" id="ARBA00010665"/>
    </source>
</evidence>
<evidence type="ECO:0000256" key="5">
    <source>
        <dbReference type="SAM" id="SignalP"/>
    </source>
</evidence>
<dbReference type="PANTHER" id="PTHR12015:SF198">
    <property type="entry name" value="PLATELET BASIC PROTEIN"/>
    <property type="match status" value="1"/>
</dbReference>
<dbReference type="Gene3D" id="2.40.50.40">
    <property type="match status" value="1"/>
</dbReference>
<evidence type="ECO:0000256" key="4">
    <source>
        <dbReference type="ARBA" id="ARBA00022525"/>
    </source>
</evidence>